<organism evidence="2 3">
    <name type="scientific">Athelia psychrophila</name>
    <dbReference type="NCBI Taxonomy" id="1759441"/>
    <lineage>
        <taxon>Eukaryota</taxon>
        <taxon>Fungi</taxon>
        <taxon>Dikarya</taxon>
        <taxon>Basidiomycota</taxon>
        <taxon>Agaricomycotina</taxon>
        <taxon>Agaricomycetes</taxon>
        <taxon>Agaricomycetidae</taxon>
        <taxon>Atheliales</taxon>
        <taxon>Atheliaceae</taxon>
        <taxon>Athelia</taxon>
    </lineage>
</organism>
<keyword evidence="3" id="KW-1185">Reference proteome</keyword>
<sequence length="274" mass="30831">MQRPTHPRLHIRDARDAHIVLEAVRRGLLPPIKRRLNEHERGLNIRSGAVFVWEESNDETGLRRWTDSRLWSQSRMREPFLFYDERLPDEMYDVNSRAPNYRFVDGASRGVPTPAVAHYDRSSHHPKGLVKQAYSALVSLSPHEKARKWHLTAYFSYGDLEEIPTVDQDLTLRKVSVPPGIFRNGKSRSRDNGAGFEDPASSQSSSVTSSPTLSTSQARPPAPPCGQQDPRYGSSGTHPVTLPPLQAPPGQGGASTRLPEDQRLIHMLNSRHVR</sequence>
<accession>A0A166JTG8</accession>
<name>A0A166JTG8_9AGAM</name>
<gene>
    <name evidence="2" type="ORF">FIBSPDRAFT_891358</name>
</gene>
<protein>
    <recommendedName>
        <fullName evidence="4">Gti1/Pac2 family-domain-containing protein</fullName>
    </recommendedName>
</protein>
<evidence type="ECO:0008006" key="4">
    <source>
        <dbReference type="Google" id="ProtNLM"/>
    </source>
</evidence>
<dbReference type="AlphaFoldDB" id="A0A166JTG8"/>
<dbReference type="PANTHER" id="PTHR28027:SF1">
    <property type="entry name" value="CAMP INDEPENDENT REGULATORY PROTEIN (AFU_ORTHOLOGUE AFUA_3G09640)"/>
    <property type="match status" value="1"/>
</dbReference>
<dbReference type="PANTHER" id="PTHR28027">
    <property type="entry name" value="TRANSCRIPTIONAL REGULATOR MIT1"/>
    <property type="match status" value="1"/>
</dbReference>
<dbReference type="Proteomes" id="UP000076532">
    <property type="component" value="Unassembled WGS sequence"/>
</dbReference>
<evidence type="ECO:0000313" key="2">
    <source>
        <dbReference type="EMBL" id="KZP21200.1"/>
    </source>
</evidence>
<dbReference type="InterPro" id="IPR018608">
    <property type="entry name" value="Gti1/Pac2"/>
</dbReference>
<reference evidence="2 3" key="1">
    <citation type="journal article" date="2016" name="Mol. Biol. Evol.">
        <title>Comparative Genomics of Early-Diverging Mushroom-Forming Fungi Provides Insights into the Origins of Lignocellulose Decay Capabilities.</title>
        <authorList>
            <person name="Nagy L.G."/>
            <person name="Riley R."/>
            <person name="Tritt A."/>
            <person name="Adam C."/>
            <person name="Daum C."/>
            <person name="Floudas D."/>
            <person name="Sun H."/>
            <person name="Yadav J.S."/>
            <person name="Pangilinan J."/>
            <person name="Larsson K.H."/>
            <person name="Matsuura K."/>
            <person name="Barry K."/>
            <person name="Labutti K."/>
            <person name="Kuo R."/>
            <person name="Ohm R.A."/>
            <person name="Bhattacharya S.S."/>
            <person name="Shirouzu T."/>
            <person name="Yoshinaga Y."/>
            <person name="Martin F.M."/>
            <person name="Grigoriev I.V."/>
            <person name="Hibbett D.S."/>
        </authorList>
    </citation>
    <scope>NUCLEOTIDE SEQUENCE [LARGE SCALE GENOMIC DNA]</scope>
    <source>
        <strain evidence="2 3">CBS 109695</strain>
    </source>
</reference>
<dbReference type="EMBL" id="KV417549">
    <property type="protein sequence ID" value="KZP21200.1"/>
    <property type="molecule type" value="Genomic_DNA"/>
</dbReference>
<evidence type="ECO:0000313" key="3">
    <source>
        <dbReference type="Proteomes" id="UP000076532"/>
    </source>
</evidence>
<dbReference type="GO" id="GO:0003677">
    <property type="term" value="F:DNA binding"/>
    <property type="evidence" value="ECO:0007669"/>
    <property type="project" value="TreeGrafter"/>
</dbReference>
<feature type="region of interest" description="Disordered" evidence="1">
    <location>
        <begin position="178"/>
        <end position="262"/>
    </location>
</feature>
<dbReference type="OrthoDB" id="5572844at2759"/>
<feature type="compositionally biased region" description="Low complexity" evidence="1">
    <location>
        <begin position="201"/>
        <end position="216"/>
    </location>
</feature>
<dbReference type="Pfam" id="PF09729">
    <property type="entry name" value="Gti1_Pac2"/>
    <property type="match status" value="1"/>
</dbReference>
<evidence type="ECO:0000256" key="1">
    <source>
        <dbReference type="SAM" id="MobiDB-lite"/>
    </source>
</evidence>
<proteinExistence type="predicted"/>